<sequence>LTTAQTLALLTPMGRLISAISWGALALEDFIVFLEGGDSVVGDFLNNNVQAAETFEKLASESSELKNNLDGIFSVVPGLAEALKGLEFNEMLVSTMRELAAIMEFFNSVVERFAIAGKYRDAKIAEAGGDRSTIMSNIDTMYAM</sequence>
<feature type="non-terminal residue" evidence="1">
    <location>
        <position position="144"/>
    </location>
</feature>
<proteinExistence type="predicted"/>
<keyword evidence="2" id="KW-1185">Reference proteome</keyword>
<dbReference type="AlphaFoldDB" id="A0A5C8UGJ7"/>
<protein>
    <submittedName>
        <fullName evidence="1">Uncharacterized protein</fullName>
    </submittedName>
</protein>
<organism evidence="1 2">
    <name type="scientific">Lacisediminihabitans profunda</name>
    <dbReference type="NCBI Taxonomy" id="2594790"/>
    <lineage>
        <taxon>Bacteria</taxon>
        <taxon>Bacillati</taxon>
        <taxon>Actinomycetota</taxon>
        <taxon>Actinomycetes</taxon>
        <taxon>Micrococcales</taxon>
        <taxon>Microbacteriaceae</taxon>
        <taxon>Lacisediminihabitans</taxon>
    </lineage>
</organism>
<comment type="caution">
    <text evidence="1">The sequence shown here is derived from an EMBL/GenBank/DDBJ whole genome shotgun (WGS) entry which is preliminary data.</text>
</comment>
<name>A0A5C8UGJ7_9MICO</name>
<evidence type="ECO:0000313" key="2">
    <source>
        <dbReference type="Proteomes" id="UP000321379"/>
    </source>
</evidence>
<dbReference type="Proteomes" id="UP000321379">
    <property type="component" value="Unassembled WGS sequence"/>
</dbReference>
<evidence type="ECO:0000313" key="1">
    <source>
        <dbReference type="EMBL" id="TXN27156.1"/>
    </source>
</evidence>
<reference evidence="1 2" key="1">
    <citation type="submission" date="2019-08" db="EMBL/GenBank/DDBJ databases">
        <title>Bacterial whole genome sequence for Glaciihabitans sp. CHu50b-6-2.</title>
        <authorList>
            <person name="Jin L."/>
        </authorList>
    </citation>
    <scope>NUCLEOTIDE SEQUENCE [LARGE SCALE GENOMIC DNA]</scope>
    <source>
        <strain evidence="1 2">CHu50b-6-2</strain>
    </source>
</reference>
<accession>A0A5C8UGJ7</accession>
<feature type="non-terminal residue" evidence="1">
    <location>
        <position position="1"/>
    </location>
</feature>
<dbReference type="EMBL" id="VRMG01000051">
    <property type="protein sequence ID" value="TXN27156.1"/>
    <property type="molecule type" value="Genomic_DNA"/>
</dbReference>
<gene>
    <name evidence="1" type="ORF">FVP33_19010</name>
</gene>